<organism evidence="9 10">
    <name type="scientific">Roseateles terrae</name>
    <dbReference type="NCBI Taxonomy" id="431060"/>
    <lineage>
        <taxon>Bacteria</taxon>
        <taxon>Pseudomonadati</taxon>
        <taxon>Pseudomonadota</taxon>
        <taxon>Betaproteobacteria</taxon>
        <taxon>Burkholderiales</taxon>
        <taxon>Sphaerotilaceae</taxon>
        <taxon>Roseateles</taxon>
    </lineage>
</organism>
<evidence type="ECO:0000313" key="10">
    <source>
        <dbReference type="Proteomes" id="UP000574369"/>
    </source>
</evidence>
<name>A0ABR6GL85_9BURK</name>
<evidence type="ECO:0000256" key="5">
    <source>
        <dbReference type="ARBA" id="ARBA00022989"/>
    </source>
</evidence>
<dbReference type="Proteomes" id="UP000574369">
    <property type="component" value="Unassembled WGS sequence"/>
</dbReference>
<evidence type="ECO:0000259" key="8">
    <source>
        <dbReference type="Pfam" id="PF02163"/>
    </source>
</evidence>
<evidence type="ECO:0000256" key="3">
    <source>
        <dbReference type="ARBA" id="ARBA00007931"/>
    </source>
</evidence>
<protein>
    <submittedName>
        <fullName evidence="9">Peptide zinc metalloprotease protein</fullName>
    </submittedName>
</protein>
<keyword evidence="4 7" id="KW-0812">Transmembrane</keyword>
<evidence type="ECO:0000256" key="6">
    <source>
        <dbReference type="ARBA" id="ARBA00023136"/>
    </source>
</evidence>
<feature type="domain" description="Peptidase M50" evidence="8">
    <location>
        <begin position="211"/>
        <end position="325"/>
    </location>
</feature>
<feature type="transmembrane region" description="Helical" evidence="7">
    <location>
        <begin position="375"/>
        <end position="394"/>
    </location>
</feature>
<dbReference type="InterPro" id="IPR008915">
    <property type="entry name" value="Peptidase_M50"/>
</dbReference>
<dbReference type="CDD" id="cd05709">
    <property type="entry name" value="S2P-M50"/>
    <property type="match status" value="1"/>
</dbReference>
<keyword evidence="6 7" id="KW-0472">Membrane</keyword>
<proteinExistence type="inferred from homology"/>
<comment type="cofactor">
    <cofactor evidence="1">
        <name>Zn(2+)</name>
        <dbReference type="ChEBI" id="CHEBI:29105"/>
    </cofactor>
</comment>
<comment type="similarity">
    <text evidence="3">Belongs to the peptidase M50B family.</text>
</comment>
<sequence>MSAVLPAQSAGVPEAVDAVEADASLDERQRQRPRAAAGSLHSLYGQVTGARARYVLRDADQTCYLVTGLAGVRLFELLDGERTPAELQAALRQRWQLDFSLDKLCQFIDMCAHNRLIETGTWVAGPQREAATMRERLGLYGAPLSADGLLDWLQGHRRWWLNPATKTLALLLMLSAVVHLFMIPPGGGLLAPLKQLTFTMADVIFVLLPAVLLVEMSLHELAHALACRAMGARTRGFGIGLMWGVLPIVYTDTTDAYTIPSRYRRMFVSFAGPMVNIMSFGLSMAVYPLLEPGGWPARVVLAYSGLSLSLFLVSLNPFLVRMDGYWIMADWLEQPNLRRHAFRYLLGGWTQRSRDAEAQGMAAPLARTAARRAQYIAYAVVALGWTTTYIAVMVREFWLVTQQIVRHFGIEI</sequence>
<keyword evidence="9" id="KW-0378">Hydrolase</keyword>
<dbReference type="Pfam" id="PF02163">
    <property type="entry name" value="Peptidase_M50"/>
    <property type="match status" value="1"/>
</dbReference>
<evidence type="ECO:0000256" key="1">
    <source>
        <dbReference type="ARBA" id="ARBA00001947"/>
    </source>
</evidence>
<evidence type="ECO:0000256" key="7">
    <source>
        <dbReference type="SAM" id="Phobius"/>
    </source>
</evidence>
<feature type="transmembrane region" description="Helical" evidence="7">
    <location>
        <begin position="299"/>
        <end position="319"/>
    </location>
</feature>
<dbReference type="GO" id="GO:0008237">
    <property type="term" value="F:metallopeptidase activity"/>
    <property type="evidence" value="ECO:0007669"/>
    <property type="project" value="UniProtKB-KW"/>
</dbReference>
<keyword evidence="9" id="KW-0645">Protease</keyword>
<feature type="transmembrane region" description="Helical" evidence="7">
    <location>
        <begin position="267"/>
        <end position="287"/>
    </location>
</feature>
<comment type="subcellular location">
    <subcellularLocation>
        <location evidence="2">Membrane</location>
        <topology evidence="2">Multi-pass membrane protein</topology>
    </subcellularLocation>
</comment>
<dbReference type="EMBL" id="JACHXO010000001">
    <property type="protein sequence ID" value="MBB3192866.1"/>
    <property type="molecule type" value="Genomic_DNA"/>
</dbReference>
<keyword evidence="10" id="KW-1185">Reference proteome</keyword>
<evidence type="ECO:0000256" key="2">
    <source>
        <dbReference type="ARBA" id="ARBA00004141"/>
    </source>
</evidence>
<keyword evidence="5 7" id="KW-1133">Transmembrane helix</keyword>
<evidence type="ECO:0000313" key="9">
    <source>
        <dbReference type="EMBL" id="MBB3192866.1"/>
    </source>
</evidence>
<keyword evidence="9" id="KW-0482">Metalloprotease</keyword>
<feature type="transmembrane region" description="Helical" evidence="7">
    <location>
        <begin position="167"/>
        <end position="184"/>
    </location>
</feature>
<accession>A0ABR6GL85</accession>
<reference evidence="9 10" key="1">
    <citation type="submission" date="2020-08" db="EMBL/GenBank/DDBJ databases">
        <title>Genomic Encyclopedia of Type Strains, Phase III (KMG-III): the genomes of soil and plant-associated and newly described type strains.</title>
        <authorList>
            <person name="Whitman W."/>
        </authorList>
    </citation>
    <scope>NUCLEOTIDE SEQUENCE [LARGE SCALE GENOMIC DNA]</scope>
    <source>
        <strain evidence="9 10">CECT 7247</strain>
    </source>
</reference>
<comment type="caution">
    <text evidence="9">The sequence shown here is derived from an EMBL/GenBank/DDBJ whole genome shotgun (WGS) entry which is preliminary data.</text>
</comment>
<evidence type="ECO:0000256" key="4">
    <source>
        <dbReference type="ARBA" id="ARBA00022692"/>
    </source>
</evidence>
<dbReference type="RefSeq" id="WP_088449468.1">
    <property type="nucleotide sequence ID" value="NZ_JACHXO010000001.1"/>
</dbReference>
<gene>
    <name evidence="9" type="ORF">FHS28_000231</name>
</gene>